<sequence>MQEFHSFSEELEEDLNLLTDSKSIESYLRHNGDETHEAEDFSGDFREPDIVDLAEELGNLETNYLNNILQLKASFLREEVDDDPWEGISETITDLVKRCDSKKLELLETLHAEKSLSNRISSLRSEISGLKRKKGRLSSEISSMETNLSNMNRDIDYCKEQYEVYMSLRTRSEDLREEIGKYAKVLGLELEIQDEKNFILKLF</sequence>
<dbReference type="EMBL" id="CP045904">
    <property type="protein sequence ID" value="QQP36342.1"/>
    <property type="molecule type" value="Genomic_DNA"/>
</dbReference>
<reference evidence="3" key="1">
    <citation type="submission" date="2021-01" db="EMBL/GenBank/DDBJ databases">
        <title>Caligus Genome Assembly.</title>
        <authorList>
            <person name="Gallardo-Escarate C."/>
        </authorList>
    </citation>
    <scope>NUCLEOTIDE SEQUENCE [LARGE SCALE GENOMIC DNA]</scope>
</reference>
<keyword evidence="3" id="KW-1185">Reference proteome</keyword>
<feature type="coiled-coil region" evidence="1">
    <location>
        <begin position="113"/>
        <end position="140"/>
    </location>
</feature>
<evidence type="ECO:0000313" key="3">
    <source>
        <dbReference type="Proteomes" id="UP000595437"/>
    </source>
</evidence>
<organism evidence="2 3">
    <name type="scientific">Caligus rogercresseyi</name>
    <name type="common">Sea louse</name>
    <dbReference type="NCBI Taxonomy" id="217165"/>
    <lineage>
        <taxon>Eukaryota</taxon>
        <taxon>Metazoa</taxon>
        <taxon>Ecdysozoa</taxon>
        <taxon>Arthropoda</taxon>
        <taxon>Crustacea</taxon>
        <taxon>Multicrustacea</taxon>
        <taxon>Hexanauplia</taxon>
        <taxon>Copepoda</taxon>
        <taxon>Siphonostomatoida</taxon>
        <taxon>Caligidae</taxon>
        <taxon>Caligus</taxon>
    </lineage>
</organism>
<proteinExistence type="predicted"/>
<dbReference type="AlphaFoldDB" id="A0A7T8JV42"/>
<name>A0A7T8JV42_CALRO</name>
<accession>A0A7T8JV42</accession>
<feature type="non-terminal residue" evidence="2">
    <location>
        <position position="1"/>
    </location>
</feature>
<dbReference type="Proteomes" id="UP000595437">
    <property type="component" value="Chromosome 15"/>
</dbReference>
<dbReference type="Gene3D" id="1.10.287.1490">
    <property type="match status" value="1"/>
</dbReference>
<evidence type="ECO:0000313" key="2">
    <source>
        <dbReference type="EMBL" id="QQP36342.1"/>
    </source>
</evidence>
<keyword evidence="1" id="KW-0175">Coiled coil</keyword>
<gene>
    <name evidence="2" type="ORF">FKW44_021409</name>
</gene>
<evidence type="ECO:0000256" key="1">
    <source>
        <dbReference type="SAM" id="Coils"/>
    </source>
</evidence>
<protein>
    <submittedName>
        <fullName evidence="2">Uncharacterized protein</fullName>
    </submittedName>
</protein>